<evidence type="ECO:0000313" key="1">
    <source>
        <dbReference type="EMBL" id="ABI62278.1"/>
    </source>
</evidence>
<dbReference type="Proteomes" id="UP000001963">
    <property type="component" value="Chromosome"/>
</dbReference>
<dbReference type="KEGG" id="gbe:GbCGDNIH1_1380"/>
<dbReference type="EMBL" id="CP000394">
    <property type="protein sequence ID" value="ABI62278.1"/>
    <property type="molecule type" value="Genomic_DNA"/>
</dbReference>
<dbReference type="STRING" id="391165.GbCGDNIH1_1380"/>
<dbReference type="CDD" id="cd09729">
    <property type="entry name" value="Cse1_I-E"/>
    <property type="match status" value="1"/>
</dbReference>
<dbReference type="eggNOG" id="ENOG502Z880">
    <property type="taxonomic scope" value="Bacteria"/>
</dbReference>
<dbReference type="NCBIfam" id="TIGR02547">
    <property type="entry name" value="casA_cse1"/>
    <property type="match status" value="1"/>
</dbReference>
<evidence type="ECO:0008006" key="3">
    <source>
        <dbReference type="Google" id="ProtNLM"/>
    </source>
</evidence>
<dbReference type="AlphaFoldDB" id="Q0BSC4"/>
<dbReference type="InterPro" id="IPR013381">
    <property type="entry name" value="CRISPR-assoc_prot_Cse1"/>
</dbReference>
<name>Q0BSC4_GRABC</name>
<evidence type="ECO:0000313" key="2">
    <source>
        <dbReference type="Proteomes" id="UP000001963"/>
    </source>
</evidence>
<gene>
    <name evidence="1" type="ordered locus">GbCGDNIH1_1380</name>
</gene>
<dbReference type="HOGENOM" id="CLU_039818_0_0_5"/>
<keyword evidence="2" id="KW-1185">Reference proteome</keyword>
<sequence length="505" mass="55870">MSHCCFEHIFVPGAAIGDHCVSLNLIDDQWIPVLCADGSRRVIAPWQMAEPDVVQPDWPRPDLNIACLELLIGLVFLADPPVDGEDWEARRDPDPQRLQEKLAPYAPAFNLVGDGPRFLQDLEPFTGKASSVDMLFIDSAAVETARKNADVMVHRSRYDRLDFPIAAMALYTFQSYAPAGGAGNFTSMRGGGPMVTLVDPERMLWDLVWVNVSCGHSAKMETLPWMRPTRVSHTGQQTLPPDGELFGAEAFFGMPRRLRLTHNEGAVTGVIQKPGGTDYALWKHPLSPYYRKKSGEEWLPKHPRAGHFGYRNWLGVVVKEKGSDLSELALCLREDRIGGGSILVAGWSMDNMKPRDFILSRQRRLSAIPAEAEYRIVDLIQAADAVAVALRNALTPVLAGGEAREAEREEFFRQTETKFLTHVQAIERGEDPAEAWLADLRRQALGQFDAKALPGLNQRDVKAIGRITEGRRYLGLVLAGYGKEGGEIFGALGLPLPKTGKRKAA</sequence>
<reference evidence="1 2" key="1">
    <citation type="journal article" date="2007" name="J. Bacteriol.">
        <title>Genome sequence analysis of the emerging human pathogenic acetic acid bacterium Granulibacter bethesdensis.</title>
        <authorList>
            <person name="Greenberg D.E."/>
            <person name="Porcella S.F."/>
            <person name="Zelazny A.M."/>
            <person name="Virtaneva K."/>
            <person name="Sturdevant D.E."/>
            <person name="Kupko J.J.III."/>
            <person name="Barbian K.D."/>
            <person name="Babar A."/>
            <person name="Dorward D.W."/>
            <person name="Holland S.M."/>
        </authorList>
    </citation>
    <scope>NUCLEOTIDE SEQUENCE [LARGE SCALE GENOMIC DNA]</scope>
    <source>
        <strain evidence="2">ATCC BAA-1260 / CGDNIH1</strain>
    </source>
</reference>
<accession>Q0BSC4</accession>
<dbReference type="Pfam" id="PF09481">
    <property type="entry name" value="CRISPR_Cse1"/>
    <property type="match status" value="1"/>
</dbReference>
<proteinExistence type="predicted"/>
<organism evidence="1 2">
    <name type="scientific">Granulibacter bethesdensis (strain ATCC BAA-1260 / CGDNIH1)</name>
    <dbReference type="NCBI Taxonomy" id="391165"/>
    <lineage>
        <taxon>Bacteria</taxon>
        <taxon>Pseudomonadati</taxon>
        <taxon>Pseudomonadota</taxon>
        <taxon>Alphaproteobacteria</taxon>
        <taxon>Acetobacterales</taxon>
        <taxon>Acetobacteraceae</taxon>
        <taxon>Granulibacter</taxon>
    </lineage>
</organism>
<protein>
    <recommendedName>
        <fullName evidence="3">CRISPR-associated protein, Cse1 family</fullName>
    </recommendedName>
</protein>